<feature type="region of interest" description="Disordered" evidence="1">
    <location>
        <begin position="109"/>
        <end position="134"/>
    </location>
</feature>
<name>A0A7W7Y6P1_9BACT</name>
<sequence length="214" mass="23448">MKACLCLMMMLLAGVLSGAEPASAQDPLLSPTLALCLRPLRLADEPEMNHAVETVKRLTSFSQTQTGNGRKAVDALITIFKDLFLKEQEYASAHQAFITANRQALAKELQAEQAESPSGSLSGPNPRLGGILRKEAADIRTKSTKLRDAALAMLKEKITAYNVSVSYFQNQGYNEVVVVLANSIYAVVDRQMPSFDFKPTVTRAWLRQQRASSS</sequence>
<gene>
    <name evidence="3" type="ORF">HNQ65_000146</name>
</gene>
<dbReference type="RefSeq" id="WP_184337388.1">
    <property type="nucleotide sequence ID" value="NZ_JACHIG010000001.1"/>
</dbReference>
<comment type="caution">
    <text evidence="3">The sequence shown here is derived from an EMBL/GenBank/DDBJ whole genome shotgun (WGS) entry which is preliminary data.</text>
</comment>
<dbReference type="AlphaFoldDB" id="A0A7W7Y6P1"/>
<evidence type="ECO:0000313" key="4">
    <source>
        <dbReference type="Proteomes" id="UP000590740"/>
    </source>
</evidence>
<feature type="chain" id="PRO_5031295028" evidence="2">
    <location>
        <begin position="25"/>
        <end position="214"/>
    </location>
</feature>
<accession>A0A7W7Y6P1</accession>
<organism evidence="3 4">
    <name type="scientific">Prosthecobacter vanneervenii</name>
    <dbReference type="NCBI Taxonomy" id="48466"/>
    <lineage>
        <taxon>Bacteria</taxon>
        <taxon>Pseudomonadati</taxon>
        <taxon>Verrucomicrobiota</taxon>
        <taxon>Verrucomicrobiia</taxon>
        <taxon>Verrucomicrobiales</taxon>
        <taxon>Verrucomicrobiaceae</taxon>
        <taxon>Prosthecobacter</taxon>
    </lineage>
</organism>
<reference evidence="3 4" key="1">
    <citation type="submission" date="2020-08" db="EMBL/GenBank/DDBJ databases">
        <title>Genomic Encyclopedia of Type Strains, Phase IV (KMG-IV): sequencing the most valuable type-strain genomes for metagenomic binning, comparative biology and taxonomic classification.</title>
        <authorList>
            <person name="Goeker M."/>
        </authorList>
    </citation>
    <scope>NUCLEOTIDE SEQUENCE [LARGE SCALE GENOMIC DNA]</scope>
    <source>
        <strain evidence="3 4">DSM 12252</strain>
    </source>
</reference>
<evidence type="ECO:0000313" key="3">
    <source>
        <dbReference type="EMBL" id="MBB5030592.1"/>
    </source>
</evidence>
<feature type="signal peptide" evidence="2">
    <location>
        <begin position="1"/>
        <end position="24"/>
    </location>
</feature>
<evidence type="ECO:0000256" key="1">
    <source>
        <dbReference type="SAM" id="MobiDB-lite"/>
    </source>
</evidence>
<dbReference type="EMBL" id="JACHIG010000001">
    <property type="protein sequence ID" value="MBB5030592.1"/>
    <property type="molecule type" value="Genomic_DNA"/>
</dbReference>
<keyword evidence="2" id="KW-0732">Signal</keyword>
<protein>
    <submittedName>
        <fullName evidence="3">Uncharacterized protein</fullName>
    </submittedName>
</protein>
<keyword evidence="4" id="KW-1185">Reference proteome</keyword>
<dbReference type="Proteomes" id="UP000590740">
    <property type="component" value="Unassembled WGS sequence"/>
</dbReference>
<proteinExistence type="predicted"/>
<evidence type="ECO:0000256" key="2">
    <source>
        <dbReference type="SAM" id="SignalP"/>
    </source>
</evidence>